<evidence type="ECO:0000313" key="2">
    <source>
        <dbReference type="Proteomes" id="UP001233172"/>
    </source>
</evidence>
<name>A0AAD8API9_BIOPF</name>
<keyword evidence="2" id="KW-1185">Reference proteome</keyword>
<gene>
    <name evidence="1" type="ORF">Bpfe_030592</name>
</gene>
<comment type="caution">
    <text evidence="1">The sequence shown here is derived from an EMBL/GenBank/DDBJ whole genome shotgun (WGS) entry which is preliminary data.</text>
</comment>
<protein>
    <submittedName>
        <fullName evidence="1">Uncharacterized protein</fullName>
    </submittedName>
</protein>
<reference evidence="1" key="2">
    <citation type="submission" date="2023-04" db="EMBL/GenBank/DDBJ databases">
        <authorList>
            <person name="Bu L."/>
            <person name="Lu L."/>
            <person name="Laidemitt M.R."/>
            <person name="Zhang S.M."/>
            <person name="Mutuku M."/>
            <person name="Mkoji G."/>
            <person name="Steinauer M."/>
            <person name="Loker E.S."/>
        </authorList>
    </citation>
    <scope>NUCLEOTIDE SEQUENCE</scope>
    <source>
        <strain evidence="1">KasaAsao</strain>
        <tissue evidence="1">Whole Snail</tissue>
    </source>
</reference>
<evidence type="ECO:0000313" key="1">
    <source>
        <dbReference type="EMBL" id="KAK0039973.1"/>
    </source>
</evidence>
<proteinExistence type="predicted"/>
<accession>A0AAD8API9</accession>
<sequence>MKFFESCRRWGGGESEQRNNIWSIITCIQLFQDVIRKESKRKGRYQIISTLKHSLCFEYILWELSTRTAQMSLGIVHTVYSRPDWRTSSNGQRSNKRYSVQIDSTPELRLSFCASVHTLFNTGNGPQS</sequence>
<dbReference type="AlphaFoldDB" id="A0AAD8API9"/>
<dbReference type="EMBL" id="JASAOG010000369">
    <property type="protein sequence ID" value="KAK0039973.1"/>
    <property type="molecule type" value="Genomic_DNA"/>
</dbReference>
<dbReference type="Proteomes" id="UP001233172">
    <property type="component" value="Unassembled WGS sequence"/>
</dbReference>
<organism evidence="1 2">
    <name type="scientific">Biomphalaria pfeifferi</name>
    <name type="common">Bloodfluke planorb</name>
    <name type="synonym">Freshwater snail</name>
    <dbReference type="NCBI Taxonomy" id="112525"/>
    <lineage>
        <taxon>Eukaryota</taxon>
        <taxon>Metazoa</taxon>
        <taxon>Spiralia</taxon>
        <taxon>Lophotrochozoa</taxon>
        <taxon>Mollusca</taxon>
        <taxon>Gastropoda</taxon>
        <taxon>Heterobranchia</taxon>
        <taxon>Euthyneura</taxon>
        <taxon>Panpulmonata</taxon>
        <taxon>Hygrophila</taxon>
        <taxon>Lymnaeoidea</taxon>
        <taxon>Planorbidae</taxon>
        <taxon>Biomphalaria</taxon>
    </lineage>
</organism>
<reference evidence="1" key="1">
    <citation type="journal article" date="2023" name="PLoS Negl. Trop. Dis.">
        <title>A genome sequence for Biomphalaria pfeifferi, the major vector snail for the human-infecting parasite Schistosoma mansoni.</title>
        <authorList>
            <person name="Bu L."/>
            <person name="Lu L."/>
            <person name="Laidemitt M.R."/>
            <person name="Zhang S.M."/>
            <person name="Mutuku M."/>
            <person name="Mkoji G."/>
            <person name="Steinauer M."/>
            <person name="Loker E.S."/>
        </authorList>
    </citation>
    <scope>NUCLEOTIDE SEQUENCE</scope>
    <source>
        <strain evidence="1">KasaAsao</strain>
    </source>
</reference>